<evidence type="ECO:0000256" key="1">
    <source>
        <dbReference type="ARBA" id="ARBA00022603"/>
    </source>
</evidence>
<evidence type="ECO:0000259" key="4">
    <source>
        <dbReference type="SMART" id="SM00470"/>
    </source>
</evidence>
<dbReference type="PANTHER" id="PTHR33375">
    <property type="entry name" value="CHROMOSOME-PARTITIONING PROTEIN PARB-RELATED"/>
    <property type="match status" value="1"/>
</dbReference>
<evidence type="ECO:0000313" key="5">
    <source>
        <dbReference type="EMBL" id="QJA62638.1"/>
    </source>
</evidence>
<reference evidence="5" key="1">
    <citation type="submission" date="2020-03" db="EMBL/GenBank/DDBJ databases">
        <title>The deep terrestrial virosphere.</title>
        <authorList>
            <person name="Holmfeldt K."/>
            <person name="Nilsson E."/>
            <person name="Simone D."/>
            <person name="Lopez-Fernandez M."/>
            <person name="Wu X."/>
            <person name="de Brujin I."/>
            <person name="Lundin D."/>
            <person name="Andersson A."/>
            <person name="Bertilsson S."/>
            <person name="Dopson M."/>
        </authorList>
    </citation>
    <scope>NUCLEOTIDE SEQUENCE</scope>
    <source>
        <strain evidence="6">MM415A00370</strain>
        <strain evidence="5">MM415B00745</strain>
    </source>
</reference>
<dbReference type="Pfam" id="PF01555">
    <property type="entry name" value="N6_N4_Mtase"/>
    <property type="match status" value="1"/>
</dbReference>
<accession>A0A6M3IZ65</accession>
<dbReference type="InterPro" id="IPR050336">
    <property type="entry name" value="Chromosome_partition/occlusion"/>
</dbReference>
<keyword evidence="3" id="KW-0949">S-adenosyl-L-methionine</keyword>
<dbReference type="Gene3D" id="3.90.1530.30">
    <property type="match status" value="1"/>
</dbReference>
<dbReference type="GO" id="GO:0003677">
    <property type="term" value="F:DNA binding"/>
    <property type="evidence" value="ECO:0007669"/>
    <property type="project" value="InterPro"/>
</dbReference>
<dbReference type="PANTHER" id="PTHR33375:SF1">
    <property type="entry name" value="CHROMOSOME-PARTITIONING PROTEIN PARB-RELATED"/>
    <property type="match status" value="1"/>
</dbReference>
<gene>
    <name evidence="6" type="ORF">MM415A00370_0003</name>
    <name evidence="5" type="ORF">MM415B00745_0005</name>
</gene>
<dbReference type="GO" id="GO:0007059">
    <property type="term" value="P:chromosome segregation"/>
    <property type="evidence" value="ECO:0007669"/>
    <property type="project" value="TreeGrafter"/>
</dbReference>
<keyword evidence="1" id="KW-0489">Methyltransferase</keyword>
<dbReference type="SUPFAM" id="SSF53335">
    <property type="entry name" value="S-adenosyl-L-methionine-dependent methyltransferases"/>
    <property type="match status" value="1"/>
</dbReference>
<dbReference type="InterPro" id="IPR002295">
    <property type="entry name" value="N4/N6-MTase_EcoPI_Mod-like"/>
</dbReference>
<sequence length="467" mass="54022">MNKTDHAVDVIAISDIYIPKDRFRKDPGDMQELIASIREEGLITPITVKKNKLLYEYKEGDYLYTLLAGYRRLEALKVLGHKQVPARVYPENLPALSSRVIELDENLRRKGFEWREEVMLKAEIHRLQLEMHPDNQTIVEEVDGKRIGYVEKGWSIEDTAKLLDESRHNTSKDIRLAEAMEVMPDLAKYKTKDDAWKALQGLGKLHRADIQASALKKKHAYDHPDDVHKMLVDCYITGDFLKIALPTNRFDFINFDPPYGIDLHKVKREKGVNILKDAYNEVDASEYEEFMRKMLTKCYEISAINSWIVVWYSPEPIEYAYMILSIMKEIGYEGRAIPGVWKKDKGQTNRPELYLGNSAEFFLYARKGNAIINKQGRDSIFDYKPVAPQRKRHTTEKPIEMMEDLINTFIEPGKKAFSPCLGSGNDILAAVNIGVYMQGTELTKEFKDLYTVEVYKGRPPNYKSYKE</sequence>
<keyword evidence="2" id="KW-0808">Transferase</keyword>
<evidence type="ECO:0000256" key="2">
    <source>
        <dbReference type="ARBA" id="ARBA00022679"/>
    </source>
</evidence>
<dbReference type="GO" id="GO:0005694">
    <property type="term" value="C:chromosome"/>
    <property type="evidence" value="ECO:0007669"/>
    <property type="project" value="TreeGrafter"/>
</dbReference>
<dbReference type="InterPro" id="IPR003115">
    <property type="entry name" value="ParB_N"/>
</dbReference>
<organism evidence="5">
    <name type="scientific">viral metagenome</name>
    <dbReference type="NCBI Taxonomy" id="1070528"/>
    <lineage>
        <taxon>unclassified sequences</taxon>
        <taxon>metagenomes</taxon>
        <taxon>organismal metagenomes</taxon>
    </lineage>
</organism>
<dbReference type="GO" id="GO:0008170">
    <property type="term" value="F:N-methyltransferase activity"/>
    <property type="evidence" value="ECO:0007669"/>
    <property type="project" value="InterPro"/>
</dbReference>
<dbReference type="SMART" id="SM00470">
    <property type="entry name" value="ParB"/>
    <property type="match status" value="1"/>
</dbReference>
<dbReference type="InterPro" id="IPR036086">
    <property type="entry name" value="ParB/Sulfiredoxin_sf"/>
</dbReference>
<feature type="domain" description="ParB-like N-terminal" evidence="4">
    <location>
        <begin position="11"/>
        <end position="107"/>
    </location>
</feature>
<dbReference type="EMBL" id="MT141477">
    <property type="protein sequence ID" value="QJA62638.1"/>
    <property type="molecule type" value="Genomic_DNA"/>
</dbReference>
<dbReference type="PRINTS" id="PR00506">
    <property type="entry name" value="D21N6MTFRASE"/>
</dbReference>
<dbReference type="Pfam" id="PF02195">
    <property type="entry name" value="ParB_N"/>
    <property type="match status" value="1"/>
</dbReference>
<dbReference type="EMBL" id="MT142496">
    <property type="protein sequence ID" value="QJA82786.1"/>
    <property type="molecule type" value="Genomic_DNA"/>
</dbReference>
<evidence type="ECO:0000256" key="3">
    <source>
        <dbReference type="ARBA" id="ARBA00022691"/>
    </source>
</evidence>
<dbReference type="InterPro" id="IPR002941">
    <property type="entry name" value="DNA_methylase_N4/N6"/>
</dbReference>
<dbReference type="Gene3D" id="3.40.50.150">
    <property type="entry name" value="Vaccinia Virus protein VP39"/>
    <property type="match status" value="1"/>
</dbReference>
<proteinExistence type="predicted"/>
<dbReference type="GO" id="GO:0032259">
    <property type="term" value="P:methylation"/>
    <property type="evidence" value="ECO:0007669"/>
    <property type="project" value="UniProtKB-KW"/>
</dbReference>
<dbReference type="InterPro" id="IPR029063">
    <property type="entry name" value="SAM-dependent_MTases_sf"/>
</dbReference>
<name>A0A6M3IZ65_9ZZZZ</name>
<dbReference type="AlphaFoldDB" id="A0A6M3IZ65"/>
<evidence type="ECO:0000313" key="6">
    <source>
        <dbReference type="EMBL" id="QJA82786.1"/>
    </source>
</evidence>
<protein>
    <recommendedName>
        <fullName evidence="4">ParB-like N-terminal domain-containing protein</fullName>
    </recommendedName>
</protein>
<dbReference type="SUPFAM" id="SSF110849">
    <property type="entry name" value="ParB/Sulfiredoxin"/>
    <property type="match status" value="1"/>
</dbReference>